<sequence>MLKWCFLFSVFVNLGCSSFLDWLGLQVHPPQRAKVNILPLLKVPFEELDPEEKFLVEASKITGLKLDELDVCQQKLVLKLKTSCGELSDEELSKLAVGLLNCQSEVEGRKVFPCTPEMSLRECTREMDSETWNSYHVISNRARAVCYAARQEQFRALAEMTVNKLMTASQDHINKMTLVEENQLKLSQSTESILKQLLQSQTQVLASFSNLKKLESSLISSIAFGLNKLEVQKEHLSNVQDIITLTMKKFNDGIDNSSKQLSEQMFWNQEQHRYLKNSLAQINQTATEIFQKLKESRVVLNDREVEILIRTEKTINGLRIVNTSVSNMADWVKYFEEIGRPKFLQFKNFVGEKGEKVDLLMLLSVHMCSLLLAMLMCSFLNAPFTSRWLLCLASAVNIYLATNIEYKEFSSSLFYFYITFFLTVVGDYTSRFLYCWYQDTSKSQSNKSKGHSQEIPNNKRSENTPPQNRLPKYDTTLTHVGKYTESKNGNLFLTSQATINKDKDDIDGLNHSIYDSTRRQTSNLPPASVGGSSSVRSRCSAICRSGIPCKNYAYESTSKCRIHGRGTSELR</sequence>
<organism evidence="1 2">
    <name type="scientific">Rhodnius prolixus</name>
    <name type="common">Triatomid bug</name>
    <dbReference type="NCBI Taxonomy" id="13249"/>
    <lineage>
        <taxon>Eukaryota</taxon>
        <taxon>Metazoa</taxon>
        <taxon>Ecdysozoa</taxon>
        <taxon>Arthropoda</taxon>
        <taxon>Hexapoda</taxon>
        <taxon>Insecta</taxon>
        <taxon>Pterygota</taxon>
        <taxon>Neoptera</taxon>
        <taxon>Paraneoptera</taxon>
        <taxon>Hemiptera</taxon>
        <taxon>Heteroptera</taxon>
        <taxon>Panheteroptera</taxon>
        <taxon>Cimicomorpha</taxon>
        <taxon>Reduviidae</taxon>
        <taxon>Triatominae</taxon>
        <taxon>Rhodnius</taxon>
    </lineage>
</organism>
<evidence type="ECO:0000313" key="2">
    <source>
        <dbReference type="Proteomes" id="UP000015103"/>
    </source>
</evidence>
<keyword evidence="2" id="KW-1185">Reference proteome</keyword>
<dbReference type="EMBL" id="ACPB03000923">
    <property type="status" value="NOT_ANNOTATED_CDS"/>
    <property type="molecule type" value="Genomic_DNA"/>
</dbReference>
<reference evidence="1" key="1">
    <citation type="submission" date="2015-05" db="UniProtKB">
        <authorList>
            <consortium name="EnsemblMetazoa"/>
        </authorList>
    </citation>
    <scope>IDENTIFICATION</scope>
</reference>
<evidence type="ECO:0000313" key="1">
    <source>
        <dbReference type="EnsemblMetazoa" id="RPRC004628-PA"/>
    </source>
</evidence>
<dbReference type="PANTHER" id="PTHR33538">
    <property type="entry name" value="PROTEIN GAMETE EXPRESSED 1"/>
    <property type="match status" value="1"/>
</dbReference>
<dbReference type="STRING" id="13249.T1HKQ4"/>
<dbReference type="EnsemblMetazoa" id="RPRC004628-RA">
    <property type="protein sequence ID" value="RPRC004628-PA"/>
    <property type="gene ID" value="RPRC004628"/>
</dbReference>
<name>T1HKQ4_RHOPR</name>
<dbReference type="InParanoid" id="T1HKQ4"/>
<dbReference type="AlphaFoldDB" id="T1HKQ4"/>
<dbReference type="PANTHER" id="PTHR33538:SF1">
    <property type="entry name" value="PROTEIN BRAMBLEBERRY"/>
    <property type="match status" value="1"/>
</dbReference>
<protein>
    <recommendedName>
        <fullName evidence="3">Protein brambleberry</fullName>
    </recommendedName>
</protein>
<dbReference type="Proteomes" id="UP000015103">
    <property type="component" value="Unassembled WGS sequence"/>
</dbReference>
<dbReference type="eggNOG" id="ENOG502QRBT">
    <property type="taxonomic scope" value="Eukaryota"/>
</dbReference>
<dbReference type="HOGENOM" id="CLU_027987_0_0_1"/>
<evidence type="ECO:0008006" key="3">
    <source>
        <dbReference type="Google" id="ProtNLM"/>
    </source>
</evidence>
<proteinExistence type="predicted"/>
<accession>T1HKQ4</accession>
<dbReference type="VEuPathDB" id="VectorBase:RPRC004628"/>
<dbReference type="InterPro" id="IPR040346">
    <property type="entry name" value="GEX1/Brambleberry"/>
</dbReference>